<dbReference type="SMART" id="SM01236">
    <property type="entry name" value="Haem_oxygenase_2"/>
    <property type="match status" value="1"/>
</dbReference>
<dbReference type="AlphaFoldDB" id="A0A1N6IXL3"/>
<sequence length="248" mass="28146">MMTMNITLKQKINAIIGARSLLKHPFYVAWTEGKLSKEQLRYYAEQYFHNVLAEPTYLSAVHFNTPHMHSETDSGNISVRQEVLQNLIDEEHGEKNHPALWKAFAFALGSNDKSLANATALPDTQNLVETFRDICLNQPFYAGLAALHAFESQVPEIAAVKIDGLAKFYGMHNPNDYEFFTVHQKADVYHSQTEWALIERFADTPEKQEEVLAATQKACDALWGFLDGIHNKYCQNLICEQETAATLH</sequence>
<dbReference type="PANTHER" id="PTHR40279">
    <property type="entry name" value="PQQC-LIKE PROTEIN"/>
    <property type="match status" value="1"/>
</dbReference>
<dbReference type="EMBL" id="FSRO01000001">
    <property type="protein sequence ID" value="SIO36784.1"/>
    <property type="molecule type" value="Genomic_DNA"/>
</dbReference>
<dbReference type="SUPFAM" id="SSF48613">
    <property type="entry name" value="Heme oxygenase-like"/>
    <property type="match status" value="1"/>
</dbReference>
<dbReference type="STRING" id="44575.SAMN05216419_10464"/>
<dbReference type="NCBIfam" id="TIGR04305">
    <property type="entry name" value="fol_rel_CADD"/>
    <property type="match status" value="1"/>
</dbReference>
<dbReference type="eggNOG" id="COG5424">
    <property type="taxonomic scope" value="Bacteria"/>
</dbReference>
<organism evidence="2 3">
    <name type="scientific">Nitrosomonas cryotolerans ATCC 49181</name>
    <dbReference type="NCBI Taxonomy" id="1131553"/>
    <lineage>
        <taxon>Bacteria</taxon>
        <taxon>Pseudomonadati</taxon>
        <taxon>Pseudomonadota</taxon>
        <taxon>Betaproteobacteria</taxon>
        <taxon>Nitrosomonadales</taxon>
        <taxon>Nitrosomonadaceae</taxon>
        <taxon>Nitrosomonas</taxon>
    </lineage>
</organism>
<keyword evidence="1" id="KW-0560">Oxidoreductase</keyword>
<accession>A0A1N6IXL3</accession>
<reference evidence="2 3" key="1">
    <citation type="submission" date="2016-12" db="EMBL/GenBank/DDBJ databases">
        <authorList>
            <person name="Song W.-J."/>
            <person name="Kurnit D.M."/>
        </authorList>
    </citation>
    <scope>NUCLEOTIDE SEQUENCE [LARGE SCALE GENOMIC DNA]</scope>
    <source>
        <strain evidence="2 3">ATCC 49181</strain>
    </source>
</reference>
<dbReference type="Proteomes" id="UP000185062">
    <property type="component" value="Unassembled WGS sequence"/>
</dbReference>
<keyword evidence="3" id="KW-1185">Reference proteome</keyword>
<name>A0A1N6IXL3_9PROT</name>
<gene>
    <name evidence="2" type="ORF">SAMN02743940_2157</name>
</gene>
<evidence type="ECO:0000256" key="1">
    <source>
        <dbReference type="ARBA" id="ARBA00023002"/>
    </source>
</evidence>
<dbReference type="GO" id="GO:0016491">
    <property type="term" value="F:oxidoreductase activity"/>
    <property type="evidence" value="ECO:0007669"/>
    <property type="project" value="UniProtKB-KW"/>
</dbReference>
<dbReference type="InterPro" id="IPR039068">
    <property type="entry name" value="PqqC-like"/>
</dbReference>
<dbReference type="Pfam" id="PF14518">
    <property type="entry name" value="Haem_oxygenas_2"/>
    <property type="match status" value="1"/>
</dbReference>
<dbReference type="InterPro" id="IPR027572">
    <property type="entry name" value="Fol-rel_CADD"/>
</dbReference>
<evidence type="ECO:0000313" key="3">
    <source>
        <dbReference type="Proteomes" id="UP000185062"/>
    </source>
</evidence>
<dbReference type="Gene3D" id="1.20.910.10">
    <property type="entry name" value="Heme oxygenase-like"/>
    <property type="match status" value="1"/>
</dbReference>
<protein>
    <submittedName>
        <fullName evidence="2">Pyrroloquinoline-quinone synthase</fullName>
    </submittedName>
</protein>
<evidence type="ECO:0000313" key="2">
    <source>
        <dbReference type="EMBL" id="SIO36784.1"/>
    </source>
</evidence>
<proteinExistence type="predicted"/>
<dbReference type="InterPro" id="IPR016084">
    <property type="entry name" value="Haem_Oase-like_multi-hlx"/>
</dbReference>
<dbReference type="PANTHER" id="PTHR40279:SF3">
    <property type="entry name" value="4-AMINOBENZOATE SYNTHASE"/>
    <property type="match status" value="1"/>
</dbReference>